<keyword evidence="1" id="KW-0472">Membrane</keyword>
<keyword evidence="1" id="KW-0812">Transmembrane</keyword>
<evidence type="ECO:0000313" key="2">
    <source>
        <dbReference type="EMBL" id="KAE8764604.1"/>
    </source>
</evidence>
<evidence type="ECO:0008006" key="4">
    <source>
        <dbReference type="Google" id="ProtNLM"/>
    </source>
</evidence>
<comment type="caution">
    <text evidence="2">The sequence shown here is derived from an EMBL/GenBank/DDBJ whole genome shotgun (WGS) entry which is preliminary data.</text>
</comment>
<dbReference type="RefSeq" id="WP_152204068.1">
    <property type="nucleotide sequence ID" value="NZ_VUKF01000041.1"/>
</dbReference>
<accession>A0A7J5UR55</accession>
<gene>
    <name evidence="2" type="ORF">GB883_08005</name>
</gene>
<name>A0A7J5UR55_9MICO</name>
<feature type="transmembrane region" description="Helical" evidence="1">
    <location>
        <begin position="132"/>
        <end position="158"/>
    </location>
</feature>
<organism evidence="2 3">
    <name type="scientific">Georgenia thermotolerans</name>
    <dbReference type="NCBI Taxonomy" id="527326"/>
    <lineage>
        <taxon>Bacteria</taxon>
        <taxon>Bacillati</taxon>
        <taxon>Actinomycetota</taxon>
        <taxon>Actinomycetes</taxon>
        <taxon>Micrococcales</taxon>
        <taxon>Bogoriellaceae</taxon>
        <taxon>Georgenia</taxon>
    </lineage>
</organism>
<proteinExistence type="predicted"/>
<evidence type="ECO:0000256" key="1">
    <source>
        <dbReference type="SAM" id="Phobius"/>
    </source>
</evidence>
<keyword evidence="3" id="KW-1185">Reference proteome</keyword>
<keyword evidence="1" id="KW-1133">Transmembrane helix</keyword>
<dbReference type="AlphaFoldDB" id="A0A7J5UR55"/>
<dbReference type="OrthoDB" id="3442919at2"/>
<dbReference type="EMBL" id="WHJE01000027">
    <property type="protein sequence ID" value="KAE8764604.1"/>
    <property type="molecule type" value="Genomic_DNA"/>
</dbReference>
<sequence>MPPDHRRVPGDRLHRRTRSLLTATAGLIVFGLVGLYILVVAISDLPETIAAARGEGVPGTFTAARRDCADNFRAPDTCVWRGRFVSRDQAVILEDAFLAANDPPGQVGDRVTTLYEGQTTGQVYLVDGSTDWLWGVLLLILGVGSVVGTGFAVYEFFILDLVRERRRRGNATY</sequence>
<protein>
    <recommendedName>
        <fullName evidence="4">DUF3592 domain-containing protein</fullName>
    </recommendedName>
</protein>
<feature type="transmembrane region" description="Helical" evidence="1">
    <location>
        <begin position="20"/>
        <end position="42"/>
    </location>
</feature>
<evidence type="ECO:0000313" key="3">
    <source>
        <dbReference type="Proteomes" id="UP000451860"/>
    </source>
</evidence>
<dbReference type="Proteomes" id="UP000451860">
    <property type="component" value="Unassembled WGS sequence"/>
</dbReference>
<reference evidence="2 3" key="1">
    <citation type="submission" date="2019-10" db="EMBL/GenBank/DDBJ databases">
        <title>Georgenia wutianyii sp. nov. and Georgenia yuyongxinii sp. nov. isolated from plateau pika (Ochotona curzoniae) in the Qinghai-Tibet plateau of China.</title>
        <authorList>
            <person name="Tian Z."/>
        </authorList>
    </citation>
    <scope>NUCLEOTIDE SEQUENCE [LARGE SCALE GENOMIC DNA]</scope>
    <source>
        <strain evidence="2 3">DSM 21501</strain>
    </source>
</reference>